<dbReference type="RefSeq" id="WP_046003982.1">
    <property type="nucleotide sequence ID" value="NZ_JXYA01000010.1"/>
</dbReference>
<name>A0A0F4QVK4_9GAMM</name>
<evidence type="ECO:0000313" key="2">
    <source>
        <dbReference type="EMBL" id="KJZ11359.1"/>
    </source>
</evidence>
<dbReference type="SUPFAM" id="SSF48452">
    <property type="entry name" value="TPR-like"/>
    <property type="match status" value="1"/>
</dbReference>
<comment type="caution">
    <text evidence="2">The sequence shown here is derived from an EMBL/GenBank/DDBJ whole genome shotgun (WGS) entry which is preliminary data.</text>
</comment>
<dbReference type="PATRIC" id="fig|43658.5.peg.1161"/>
<dbReference type="Proteomes" id="UP000033452">
    <property type="component" value="Unassembled WGS sequence"/>
</dbReference>
<evidence type="ECO:0000313" key="3">
    <source>
        <dbReference type="Proteomes" id="UP000033452"/>
    </source>
</evidence>
<protein>
    <recommendedName>
        <fullName evidence="4">Tetratricopeptide repeat protein</fullName>
    </recommendedName>
</protein>
<organism evidence="2 3">
    <name type="scientific">Pseudoalteromonas rubra</name>
    <dbReference type="NCBI Taxonomy" id="43658"/>
    <lineage>
        <taxon>Bacteria</taxon>
        <taxon>Pseudomonadati</taxon>
        <taxon>Pseudomonadota</taxon>
        <taxon>Gammaproteobacteria</taxon>
        <taxon>Alteromonadales</taxon>
        <taxon>Pseudoalteromonadaceae</taxon>
        <taxon>Pseudoalteromonas</taxon>
    </lineage>
</organism>
<reference evidence="2 3" key="1">
    <citation type="journal article" date="2015" name="BMC Genomics">
        <title>Genome mining reveals unlocked bioactive potential of marine Gram-negative bacteria.</title>
        <authorList>
            <person name="Machado H."/>
            <person name="Sonnenschein E.C."/>
            <person name="Melchiorsen J."/>
            <person name="Gram L."/>
        </authorList>
    </citation>
    <scope>NUCLEOTIDE SEQUENCE [LARGE SCALE GENOMIC DNA]</scope>
    <source>
        <strain evidence="2 3">S2471</strain>
    </source>
</reference>
<evidence type="ECO:0000256" key="1">
    <source>
        <dbReference type="SAM" id="SignalP"/>
    </source>
</evidence>
<gene>
    <name evidence="2" type="ORF">TW77_05570</name>
</gene>
<accession>A0A0F4QVK4</accession>
<feature type="chain" id="PRO_5002476210" description="Tetratricopeptide repeat protein" evidence="1">
    <location>
        <begin position="23"/>
        <end position="217"/>
    </location>
</feature>
<keyword evidence="3" id="KW-1185">Reference proteome</keyword>
<feature type="signal peptide" evidence="1">
    <location>
        <begin position="1"/>
        <end position="22"/>
    </location>
</feature>
<sequence>MKSVYIALSVSVGLAFSATCQAALKDDIASLQQSWAKVNYELKDDAQEKAFQALVKDSQSVVEHYPDSAESHIWHGIIKSSYAGAKGGLGALGLAKEAKVEFERAIEIDKEALNGSALTSLGTLYSQVPGWPIGFGSDKKARTLFEQSLAINPYGLDINYFYAQFLYDEREYGKALIHLKQAQAAPKRPGREKADQYRQAEVTELLARIEKKLKRKK</sequence>
<dbReference type="EMBL" id="JXYA01000010">
    <property type="protein sequence ID" value="KJZ11359.1"/>
    <property type="molecule type" value="Genomic_DNA"/>
</dbReference>
<keyword evidence="1" id="KW-0732">Signal</keyword>
<dbReference type="InterPro" id="IPR011990">
    <property type="entry name" value="TPR-like_helical_dom_sf"/>
</dbReference>
<dbReference type="OrthoDB" id="9812424at2"/>
<dbReference type="Gene3D" id="1.25.40.10">
    <property type="entry name" value="Tetratricopeptide repeat domain"/>
    <property type="match status" value="1"/>
</dbReference>
<proteinExistence type="predicted"/>
<evidence type="ECO:0008006" key="4">
    <source>
        <dbReference type="Google" id="ProtNLM"/>
    </source>
</evidence>
<dbReference type="AlphaFoldDB" id="A0A0F4QVK4"/>